<proteinExistence type="predicted"/>
<dbReference type="InterPro" id="IPR050584">
    <property type="entry name" value="Cholesterol_7-desaturase"/>
</dbReference>
<dbReference type="Gene3D" id="2.102.10.10">
    <property type="entry name" value="Rieske [2Fe-2S] iron-sulphur domain"/>
    <property type="match status" value="1"/>
</dbReference>
<sequence length="353" mass="40430">MLVTKQPVLRRFWYPVIPIGELQDGPRSFTLLEHPLVLWLDADRKPRAAEDRCCHRSAKLSLGKVVGGNIACPYHGWQFDGKGRCVVVPQKDCAISPNYQVNAYSCAERYGYAWVCLADDPLVGIPDIEETRDPEFRSIQEFYETWKCAGLRVMENEFDLAHPAFVHQGTFGTEEHTTPDSLEFTEEEWKLHVRGVLGVVNPELQQQNLKMDAGETVRTLDMTWFMPFTVKLRINYPNGLSHIIVNTMTPIDDSTSQMVQFCVRNDTEADTATADVVAFDRAVTLEDKRILETTDYDVPLSPNREQHMFTDKPGLIMRKKLVALLKAHGEVEQTRETEFPINERVRLEDWRAS</sequence>
<dbReference type="InterPro" id="IPR017941">
    <property type="entry name" value="Rieske_2Fe-2S"/>
</dbReference>
<dbReference type="GO" id="GO:0016705">
    <property type="term" value="F:oxidoreductase activity, acting on paired donors, with incorporation or reduction of molecular oxygen"/>
    <property type="evidence" value="ECO:0007669"/>
    <property type="project" value="UniProtKB-ARBA"/>
</dbReference>
<evidence type="ECO:0000256" key="5">
    <source>
        <dbReference type="ARBA" id="ARBA00023014"/>
    </source>
</evidence>
<keyword evidence="7" id="KW-0223">Dioxygenase</keyword>
<keyword evidence="4" id="KW-0408">Iron</keyword>
<evidence type="ECO:0000256" key="1">
    <source>
        <dbReference type="ARBA" id="ARBA00022714"/>
    </source>
</evidence>
<comment type="caution">
    <text evidence="7">The sequence shown here is derived from an EMBL/GenBank/DDBJ whole genome shotgun (WGS) entry which is preliminary data.</text>
</comment>
<dbReference type="Pfam" id="PF19112">
    <property type="entry name" value="VanA_C"/>
    <property type="match status" value="1"/>
</dbReference>
<dbReference type="Pfam" id="PF00355">
    <property type="entry name" value="Rieske"/>
    <property type="match status" value="1"/>
</dbReference>
<name>A0AAW9QUM3_9CHRO</name>
<evidence type="ECO:0000256" key="2">
    <source>
        <dbReference type="ARBA" id="ARBA00022723"/>
    </source>
</evidence>
<dbReference type="RefSeq" id="WP_332866484.1">
    <property type="nucleotide sequence ID" value="NZ_JBAFSM010000038.1"/>
</dbReference>
<dbReference type="CDD" id="cd03469">
    <property type="entry name" value="Rieske_RO_Alpha_N"/>
    <property type="match status" value="1"/>
</dbReference>
<keyword evidence="3 7" id="KW-0560">Oxidoreductase</keyword>
<dbReference type="Gene3D" id="3.90.380.10">
    <property type="entry name" value="Naphthalene 1,2-dioxygenase Alpha Subunit, Chain A, domain 1"/>
    <property type="match status" value="1"/>
</dbReference>
<evidence type="ECO:0000313" key="7">
    <source>
        <dbReference type="EMBL" id="MEG3439000.1"/>
    </source>
</evidence>
<dbReference type="SUPFAM" id="SSF55961">
    <property type="entry name" value="Bet v1-like"/>
    <property type="match status" value="1"/>
</dbReference>
<dbReference type="PANTHER" id="PTHR21266">
    <property type="entry name" value="IRON-SULFUR DOMAIN CONTAINING PROTEIN"/>
    <property type="match status" value="1"/>
</dbReference>
<reference evidence="7 8" key="1">
    <citation type="submission" date="2024-01" db="EMBL/GenBank/DDBJ databases">
        <title>Genomic insights into the taxonomy and metabolism of the cyanobacterium Pannus brasiliensis CCIBt3594.</title>
        <authorList>
            <person name="Machado M."/>
            <person name="Botero N.B."/>
            <person name="Andreote A.P.D."/>
            <person name="Feitosa A.M.T."/>
            <person name="Popin R."/>
            <person name="Sivonen K."/>
            <person name="Fiore M.F."/>
        </authorList>
    </citation>
    <scope>NUCLEOTIDE SEQUENCE [LARGE SCALE GENOMIC DNA]</scope>
    <source>
        <strain evidence="7 8">CCIBt3594</strain>
    </source>
</reference>
<dbReference type="Proteomes" id="UP001328733">
    <property type="component" value="Unassembled WGS sequence"/>
</dbReference>
<dbReference type="EC" id="1.14.13.-" evidence="7"/>
<evidence type="ECO:0000259" key="6">
    <source>
        <dbReference type="PROSITE" id="PS51296"/>
    </source>
</evidence>
<dbReference type="AlphaFoldDB" id="A0AAW9QUM3"/>
<dbReference type="SUPFAM" id="SSF50022">
    <property type="entry name" value="ISP domain"/>
    <property type="match status" value="1"/>
</dbReference>
<dbReference type="InterPro" id="IPR036922">
    <property type="entry name" value="Rieske_2Fe-2S_sf"/>
</dbReference>
<dbReference type="GO" id="GO:0051213">
    <property type="term" value="F:dioxygenase activity"/>
    <property type="evidence" value="ECO:0007669"/>
    <property type="project" value="UniProtKB-KW"/>
</dbReference>
<keyword evidence="1" id="KW-0001">2Fe-2S</keyword>
<keyword evidence="2" id="KW-0479">Metal-binding</keyword>
<dbReference type="PROSITE" id="PS51296">
    <property type="entry name" value="RIESKE"/>
    <property type="match status" value="1"/>
</dbReference>
<accession>A0AAW9QUM3</accession>
<evidence type="ECO:0000256" key="3">
    <source>
        <dbReference type="ARBA" id="ARBA00023002"/>
    </source>
</evidence>
<dbReference type="GO" id="GO:0046872">
    <property type="term" value="F:metal ion binding"/>
    <property type="evidence" value="ECO:0007669"/>
    <property type="project" value="UniProtKB-KW"/>
</dbReference>
<dbReference type="InterPro" id="IPR044043">
    <property type="entry name" value="VanA_C_cat"/>
</dbReference>
<protein>
    <submittedName>
        <fullName evidence="7">Aromatic ring-hydroxylating dioxygenase subunit alpha</fullName>
        <ecNumber evidence="7">1.14.13.-</ecNumber>
    </submittedName>
</protein>
<dbReference type="EMBL" id="JBAFSM010000038">
    <property type="protein sequence ID" value="MEG3439000.1"/>
    <property type="molecule type" value="Genomic_DNA"/>
</dbReference>
<evidence type="ECO:0000313" key="8">
    <source>
        <dbReference type="Proteomes" id="UP001328733"/>
    </source>
</evidence>
<evidence type="ECO:0000256" key="4">
    <source>
        <dbReference type="ARBA" id="ARBA00023004"/>
    </source>
</evidence>
<gene>
    <name evidence="7" type="ORF">V0288_17880</name>
</gene>
<organism evidence="7 8">
    <name type="scientific">Pannus brasiliensis CCIBt3594</name>
    <dbReference type="NCBI Taxonomy" id="1427578"/>
    <lineage>
        <taxon>Bacteria</taxon>
        <taxon>Bacillati</taxon>
        <taxon>Cyanobacteriota</taxon>
        <taxon>Cyanophyceae</taxon>
        <taxon>Oscillatoriophycideae</taxon>
        <taxon>Chroococcales</taxon>
        <taxon>Microcystaceae</taxon>
        <taxon>Pannus</taxon>
    </lineage>
</organism>
<dbReference type="GO" id="GO:0051537">
    <property type="term" value="F:2 iron, 2 sulfur cluster binding"/>
    <property type="evidence" value="ECO:0007669"/>
    <property type="project" value="UniProtKB-KW"/>
</dbReference>
<keyword evidence="5" id="KW-0411">Iron-sulfur</keyword>
<feature type="domain" description="Rieske" evidence="6">
    <location>
        <begin position="13"/>
        <end position="115"/>
    </location>
</feature>
<dbReference type="GO" id="GO:0004497">
    <property type="term" value="F:monooxygenase activity"/>
    <property type="evidence" value="ECO:0007669"/>
    <property type="project" value="UniProtKB-ARBA"/>
</dbReference>
<keyword evidence="8" id="KW-1185">Reference proteome</keyword>
<dbReference type="PANTHER" id="PTHR21266:SF60">
    <property type="entry name" value="3-KETOSTEROID-9-ALPHA-MONOOXYGENASE, OXYGENASE COMPONENT"/>
    <property type="match status" value="1"/>
</dbReference>